<name>A0A1H8F499_9BACT</name>
<dbReference type="InterPro" id="IPR011990">
    <property type="entry name" value="TPR-like_helical_dom_sf"/>
</dbReference>
<dbReference type="Pfam" id="PF12771">
    <property type="entry name" value="SusD-like_2"/>
    <property type="match status" value="1"/>
</dbReference>
<evidence type="ECO:0000313" key="1">
    <source>
        <dbReference type="EMBL" id="SEN26502.1"/>
    </source>
</evidence>
<sequence>MMTTIKNIAYTLLLAGIIPVAGGCNKFVDINTDPNNPTTAELSLLLPSTEVSMAANMYQLNSGTSTFMQHMVSSAALSRYQQAGNSFDDSWNGFYSQTLNDLETIIKTGTEEEQWGYVAIAKLEKAYLVSLMVDMWGDIPYSETQQGQENVSPAFEKGAEIYPKLLVMIDEAIADAGKVTANSLVPSTSDMIYGGLKTSWISMANSLKLKLHNQLRLVDPAASAAAIKALIADPSTLIGGTSNSNGADYTFKFGPNQNPNNRHPWHRSEYQGSKNFYMCQALIDLLFDNDDPRLRYYVIRQNATAGLNNSTNSNGYYGRNPGDGTAAPADLNRRSTFGIYPAGGLYDNAPINNLPVTNLFLTNTGATGTLKVVTVTDGTGAGIIPYITNAMVKFIRAEAALTLNTGDDARQAFRDGITAHLASVSAYASSNGGAIIPPASISSFADALLAKYDAADNAGKLALVMTQKYIADYGNGMEAYNDYRRTALPVLRTPLSPLNTFPLRLYYSETELTANTSLGGNTSQLQIAQQTTPVFWDK</sequence>
<accession>A0A1H8F499</accession>
<protein>
    <submittedName>
        <fullName evidence="1">Starch-binding associating with outer membrane</fullName>
    </submittedName>
</protein>
<dbReference type="Proteomes" id="UP000198984">
    <property type="component" value="Unassembled WGS sequence"/>
</dbReference>
<keyword evidence="2" id="KW-1185">Reference proteome</keyword>
<reference evidence="1 2" key="1">
    <citation type="submission" date="2016-10" db="EMBL/GenBank/DDBJ databases">
        <authorList>
            <person name="de Groot N.N."/>
        </authorList>
    </citation>
    <scope>NUCLEOTIDE SEQUENCE [LARGE SCALE GENOMIC DNA]</scope>
    <source>
        <strain evidence="1 2">DSM 21039</strain>
    </source>
</reference>
<proteinExistence type="predicted"/>
<evidence type="ECO:0000313" key="2">
    <source>
        <dbReference type="Proteomes" id="UP000198984"/>
    </source>
</evidence>
<dbReference type="PROSITE" id="PS51257">
    <property type="entry name" value="PROKAR_LIPOPROTEIN"/>
    <property type="match status" value="1"/>
</dbReference>
<dbReference type="InterPro" id="IPR041662">
    <property type="entry name" value="SusD-like_2"/>
</dbReference>
<dbReference type="Gene3D" id="1.25.40.390">
    <property type="match status" value="1"/>
</dbReference>
<dbReference type="STRING" id="573321.SAMN04488505_109104"/>
<organism evidence="1 2">
    <name type="scientific">Chitinophaga rupis</name>
    <dbReference type="NCBI Taxonomy" id="573321"/>
    <lineage>
        <taxon>Bacteria</taxon>
        <taxon>Pseudomonadati</taxon>
        <taxon>Bacteroidota</taxon>
        <taxon>Chitinophagia</taxon>
        <taxon>Chitinophagales</taxon>
        <taxon>Chitinophagaceae</taxon>
        <taxon>Chitinophaga</taxon>
    </lineage>
</organism>
<dbReference type="SUPFAM" id="SSF48452">
    <property type="entry name" value="TPR-like"/>
    <property type="match status" value="1"/>
</dbReference>
<gene>
    <name evidence="1" type="ORF">SAMN04488505_109104</name>
</gene>
<dbReference type="EMBL" id="FOBB01000009">
    <property type="protein sequence ID" value="SEN26502.1"/>
    <property type="molecule type" value="Genomic_DNA"/>
</dbReference>
<dbReference type="AlphaFoldDB" id="A0A1H8F499"/>